<reference evidence="1" key="1">
    <citation type="submission" date="2020-12" db="EMBL/GenBank/DDBJ databases">
        <title>Burkholderia cepacia complex in Mexico.</title>
        <authorList>
            <person name="Estrada P."/>
        </authorList>
    </citation>
    <scope>NUCLEOTIDE SEQUENCE</scope>
    <source>
        <strain evidence="1">871</strain>
    </source>
</reference>
<evidence type="ECO:0000313" key="2">
    <source>
        <dbReference type="Proteomes" id="UP000645612"/>
    </source>
</evidence>
<name>A0A8I1AUX4_BURCE</name>
<evidence type="ECO:0000313" key="1">
    <source>
        <dbReference type="EMBL" id="MBH9701461.1"/>
    </source>
</evidence>
<accession>A0A8I1AUX4</accession>
<sequence>MGYPLPSPRPDQPGQLELLHRYADGQPVKGGTFSVFDASGGLLRNGALDNNGHMIVSGLPAGAAQVKFGHDPRDQGQDASLFPVERWPAQPQQNSAADAAIAANQLGGLLPAAASAAGAGASTNAAGLANTAGTLAGFAGQVMQGAPTLASTIAGQASGIAQQAIGKQLPAAAQAALSQASQLTATARQLGNLAQTARNAAPALKRS</sequence>
<protein>
    <recommendedName>
        <fullName evidence="3">Rhs element Vgr protein</fullName>
    </recommendedName>
</protein>
<dbReference type="Proteomes" id="UP000645612">
    <property type="component" value="Unassembled WGS sequence"/>
</dbReference>
<dbReference type="RefSeq" id="WP_124628305.1">
    <property type="nucleotide sequence ID" value="NZ_CADDZZ010000025.1"/>
</dbReference>
<evidence type="ECO:0008006" key="3">
    <source>
        <dbReference type="Google" id="ProtNLM"/>
    </source>
</evidence>
<dbReference type="AlphaFoldDB" id="A0A8I1AUX4"/>
<gene>
    <name evidence="1" type="ORF">JAO13_33990</name>
</gene>
<comment type="caution">
    <text evidence="1">The sequence shown here is derived from an EMBL/GenBank/DDBJ whole genome shotgun (WGS) entry which is preliminary data.</text>
</comment>
<proteinExistence type="predicted"/>
<organism evidence="1 2">
    <name type="scientific">Burkholderia cepacia</name>
    <name type="common">Pseudomonas cepacia</name>
    <dbReference type="NCBI Taxonomy" id="292"/>
    <lineage>
        <taxon>Bacteria</taxon>
        <taxon>Pseudomonadati</taxon>
        <taxon>Pseudomonadota</taxon>
        <taxon>Betaproteobacteria</taxon>
        <taxon>Burkholderiales</taxon>
        <taxon>Burkholderiaceae</taxon>
        <taxon>Burkholderia</taxon>
        <taxon>Burkholderia cepacia complex</taxon>
    </lineage>
</organism>
<dbReference type="EMBL" id="JAEDXG010000046">
    <property type="protein sequence ID" value="MBH9701461.1"/>
    <property type="molecule type" value="Genomic_DNA"/>
</dbReference>